<dbReference type="InterPro" id="IPR002938">
    <property type="entry name" value="FAD-bd"/>
</dbReference>
<keyword evidence="2" id="KW-0503">Monooxygenase</keyword>
<dbReference type="PANTHER" id="PTHR13789:SF309">
    <property type="entry name" value="PUTATIVE (AFU_ORTHOLOGUE AFUA_6G14510)-RELATED"/>
    <property type="match status" value="1"/>
</dbReference>
<dbReference type="Pfam" id="PF01494">
    <property type="entry name" value="FAD_binding_3"/>
    <property type="match status" value="1"/>
</dbReference>
<dbReference type="Gene3D" id="3.50.50.60">
    <property type="entry name" value="FAD/NAD(P)-binding domain"/>
    <property type="match status" value="1"/>
</dbReference>
<proteinExistence type="predicted"/>
<evidence type="ECO:0000313" key="5">
    <source>
        <dbReference type="Proteomes" id="UP001500729"/>
    </source>
</evidence>
<protein>
    <submittedName>
        <fullName evidence="4">FAD-dependent urate hydroxylase HpxO</fullName>
    </submittedName>
</protein>
<sequence length="384" mass="41187">MRVLVVGAGIGGLAVANGLVEQGHDVQVFEHAEALRDGGAAVTVWSNGTAALRDLGVSLDGVGRELHSLRSVTESGRLLWEADLDAVTERLGSPTVEIPRRTLIARLAEALPAEVLHFGRRCTGVTEFEDGVVVRFDDGTVATGDLVIGADGQRSAVRRSVLGGPPAKLTGWASWQGLTRSDLPIAHGSRTLNIAGRNGHAGLIPAGDGLLHWWFDMPWREGDPELSVADLRAAFRGWPEPVEELLSSVTDDDLGFFPHIRHQVPRVWGGPRSTLLGDAVHAMPPAVAQAANQTLEDAWLLSLLLPNIAGVSADPEPMLRTYEQERRPRAVKVSRTAALTSAQRSTPLQRLGRFPKWVATRSQVVSLRSGSNVLQALAPQVKVA</sequence>
<keyword evidence="1" id="KW-0560">Oxidoreductase</keyword>
<dbReference type="PRINTS" id="PR00420">
    <property type="entry name" value="RNGMNOXGNASE"/>
</dbReference>
<organism evidence="4 5">
    <name type="scientific">Saccharopolyspora erythraea</name>
    <name type="common">Streptomyces erythraeus</name>
    <dbReference type="NCBI Taxonomy" id="1836"/>
    <lineage>
        <taxon>Bacteria</taxon>
        <taxon>Bacillati</taxon>
        <taxon>Actinomycetota</taxon>
        <taxon>Actinomycetes</taxon>
        <taxon>Pseudonocardiales</taxon>
        <taxon>Pseudonocardiaceae</taxon>
        <taxon>Saccharopolyspora</taxon>
    </lineage>
</organism>
<dbReference type="InterPro" id="IPR036188">
    <property type="entry name" value="FAD/NAD-bd_sf"/>
</dbReference>
<gene>
    <name evidence="4" type="primary">hpxO</name>
    <name evidence="4" type="ORF">GCM10009533_42100</name>
</gene>
<evidence type="ECO:0000313" key="4">
    <source>
        <dbReference type="EMBL" id="GAA0538490.1"/>
    </source>
</evidence>
<keyword evidence="5" id="KW-1185">Reference proteome</keyword>
<name>A0ABP3N8D3_SACER</name>
<dbReference type="RefSeq" id="WP_011875237.1">
    <property type="nucleotide sequence ID" value="NZ_BAAAGS010000029.1"/>
</dbReference>
<dbReference type="PANTHER" id="PTHR13789">
    <property type="entry name" value="MONOOXYGENASE"/>
    <property type="match status" value="1"/>
</dbReference>
<dbReference type="SUPFAM" id="SSF51905">
    <property type="entry name" value="FAD/NAD(P)-binding domain"/>
    <property type="match status" value="1"/>
</dbReference>
<evidence type="ECO:0000259" key="3">
    <source>
        <dbReference type="Pfam" id="PF01494"/>
    </source>
</evidence>
<dbReference type="InterPro" id="IPR050493">
    <property type="entry name" value="FAD-dep_Monooxygenase_BioMet"/>
</dbReference>
<reference evidence="5" key="1">
    <citation type="journal article" date="2019" name="Int. J. Syst. Evol. Microbiol.">
        <title>The Global Catalogue of Microorganisms (GCM) 10K type strain sequencing project: providing services to taxonomists for standard genome sequencing and annotation.</title>
        <authorList>
            <consortium name="The Broad Institute Genomics Platform"/>
            <consortium name="The Broad Institute Genome Sequencing Center for Infectious Disease"/>
            <person name="Wu L."/>
            <person name="Ma J."/>
        </authorList>
    </citation>
    <scope>NUCLEOTIDE SEQUENCE [LARGE SCALE GENOMIC DNA]</scope>
    <source>
        <strain evidence="5">JCM 10303</strain>
    </source>
</reference>
<evidence type="ECO:0000256" key="2">
    <source>
        <dbReference type="ARBA" id="ARBA00023033"/>
    </source>
</evidence>
<comment type="caution">
    <text evidence="4">The sequence shown here is derived from an EMBL/GenBank/DDBJ whole genome shotgun (WGS) entry which is preliminary data.</text>
</comment>
<dbReference type="EMBL" id="BAAAGS010000029">
    <property type="protein sequence ID" value="GAA0538490.1"/>
    <property type="molecule type" value="Genomic_DNA"/>
</dbReference>
<dbReference type="Proteomes" id="UP001500729">
    <property type="component" value="Unassembled WGS sequence"/>
</dbReference>
<accession>A0ABP3N8D3</accession>
<evidence type="ECO:0000256" key="1">
    <source>
        <dbReference type="ARBA" id="ARBA00023002"/>
    </source>
</evidence>
<feature type="domain" description="FAD-binding" evidence="3">
    <location>
        <begin position="2"/>
        <end position="335"/>
    </location>
</feature>